<evidence type="ECO:0000313" key="3">
    <source>
        <dbReference type="Proteomes" id="UP000289792"/>
    </source>
</evidence>
<dbReference type="InterPro" id="IPR013108">
    <property type="entry name" value="Amidohydro_3"/>
</dbReference>
<accession>A0A4Q0XJM6</accession>
<dbReference type="Proteomes" id="UP000289792">
    <property type="component" value="Unassembled WGS sequence"/>
</dbReference>
<dbReference type="Pfam" id="PF07969">
    <property type="entry name" value="Amidohydro_3"/>
    <property type="match status" value="1"/>
</dbReference>
<dbReference type="PANTHER" id="PTHR11647:SF1">
    <property type="entry name" value="COLLAPSIN RESPONSE MEDIATOR PROTEIN"/>
    <property type="match status" value="1"/>
</dbReference>
<dbReference type="EMBL" id="SDDZ01000002">
    <property type="protein sequence ID" value="RXJ51481.1"/>
    <property type="molecule type" value="Genomic_DNA"/>
</dbReference>
<dbReference type="Gene3D" id="3.20.20.140">
    <property type="entry name" value="Metal-dependent hydrolases"/>
    <property type="match status" value="1"/>
</dbReference>
<reference evidence="2 3" key="1">
    <citation type="submission" date="2019-01" db="EMBL/GenBank/DDBJ databases">
        <title>Genome sequence of the Antarctic species Gelidibacter gilvus ACAM 158(T).</title>
        <authorList>
            <person name="Bowman J.P."/>
        </authorList>
    </citation>
    <scope>NUCLEOTIDE SEQUENCE [LARGE SCALE GENOMIC DNA]</scope>
    <source>
        <strain evidence="2 3">IC158</strain>
    </source>
</reference>
<proteinExistence type="predicted"/>
<dbReference type="AlphaFoldDB" id="A0A4Q0XJM6"/>
<sequence>MKKLIKNGLFFSGMPDEKAVKKDVLIDGDGRILEIGSSNSFSDEDLEIIDAEGKWIVPGFIDSHTHYDAEVLASPGLKESARHGVTTIILGSCSVSAIYNSAEDTADSFTRVEAIPREVMLPLLEREKSWNTPKEWKAYISKLPLGINIASFIGHSDMRMKAMGIKRSLSDNESATPQEREMMLNMLDDALDEGFIGLSTMDNPWDKMDGDRYWSHKTPSFYASWKERKSLINLLREREAILQGAPNLVTRINALNYMLASAGVFRKPLKTTMIAMMDLIGDRYIYPMVAFGSKAINSLGNANFRMQSPPCPFTVYYDGVDSVMFEEFPSGEALRHLAKELDQRDELINDSQFRDNFKKEIKKKFAPKVWHKDLSKAVIIDCPDASLIGKNFYEIAEETNKHPVDAFLDTIIKYDKKMRWTTTIANDRSEKYKNLYNFKYNLISFSDAGAHLNNMAFYNFPLKMIKIVQDSIVNGNPIMTMEKCIWRLTKEQGDWFDLDCGYLAKGKMADLVILDPENFKNITENVEIAPIQEFDNYERLVNRNEGVVSRVMVGGKTIFKNDVFVDDYGKTKKYGRFLEKVGQQEKQLQKAI</sequence>
<dbReference type="InterPro" id="IPR011059">
    <property type="entry name" value="Metal-dep_hydrolase_composite"/>
</dbReference>
<dbReference type="SUPFAM" id="SSF51556">
    <property type="entry name" value="Metallo-dependent hydrolases"/>
    <property type="match status" value="1"/>
</dbReference>
<feature type="domain" description="Amidohydrolase 3" evidence="1">
    <location>
        <begin position="47"/>
        <end position="95"/>
    </location>
</feature>
<evidence type="ECO:0000313" key="2">
    <source>
        <dbReference type="EMBL" id="RXJ51481.1"/>
    </source>
</evidence>
<dbReference type="InterPro" id="IPR050378">
    <property type="entry name" value="Metallo-dep_Hydrolases_sf"/>
</dbReference>
<name>A0A4Q0XJM6_9FLAO</name>
<dbReference type="Gene3D" id="2.30.40.10">
    <property type="entry name" value="Urease, subunit C, domain 1"/>
    <property type="match status" value="1"/>
</dbReference>
<keyword evidence="3" id="KW-1185">Reference proteome</keyword>
<organism evidence="2 3">
    <name type="scientific">Gelidibacter gilvus</name>
    <dbReference type="NCBI Taxonomy" id="59602"/>
    <lineage>
        <taxon>Bacteria</taxon>
        <taxon>Pseudomonadati</taxon>
        <taxon>Bacteroidota</taxon>
        <taxon>Flavobacteriia</taxon>
        <taxon>Flavobacteriales</taxon>
        <taxon>Flavobacteriaceae</taxon>
        <taxon>Gelidibacter</taxon>
    </lineage>
</organism>
<keyword evidence="2" id="KW-0378">Hydrolase</keyword>
<dbReference type="SUPFAM" id="SSF51338">
    <property type="entry name" value="Composite domain of metallo-dependent hydrolases"/>
    <property type="match status" value="1"/>
</dbReference>
<dbReference type="GO" id="GO:0016812">
    <property type="term" value="F:hydrolase activity, acting on carbon-nitrogen (but not peptide) bonds, in cyclic amides"/>
    <property type="evidence" value="ECO:0007669"/>
    <property type="project" value="TreeGrafter"/>
</dbReference>
<dbReference type="GO" id="GO:0005829">
    <property type="term" value="C:cytosol"/>
    <property type="evidence" value="ECO:0007669"/>
    <property type="project" value="TreeGrafter"/>
</dbReference>
<comment type="caution">
    <text evidence="2">The sequence shown here is derived from an EMBL/GenBank/DDBJ whole genome shotgun (WGS) entry which is preliminary data.</text>
</comment>
<dbReference type="RefSeq" id="WP_129016479.1">
    <property type="nucleotide sequence ID" value="NZ_SDDZ01000002.1"/>
</dbReference>
<protein>
    <submittedName>
        <fullName evidence="2">N-acyl-D-glutamate amidohydrolase</fullName>
    </submittedName>
</protein>
<evidence type="ECO:0000259" key="1">
    <source>
        <dbReference type="Pfam" id="PF07969"/>
    </source>
</evidence>
<gene>
    <name evidence="2" type="ORF">ESZ48_06350</name>
</gene>
<dbReference type="PANTHER" id="PTHR11647">
    <property type="entry name" value="HYDRANTOINASE/DIHYDROPYRIMIDINASE FAMILY MEMBER"/>
    <property type="match status" value="1"/>
</dbReference>
<dbReference type="OrthoDB" id="9807210at2"/>
<dbReference type="InterPro" id="IPR032466">
    <property type="entry name" value="Metal_Hydrolase"/>
</dbReference>